<dbReference type="AlphaFoldDB" id="A0A7H1MM74"/>
<keyword evidence="10" id="KW-0239">DNA-directed DNA polymerase</keyword>
<dbReference type="GO" id="GO:0046872">
    <property type="term" value="F:metal ion binding"/>
    <property type="evidence" value="ECO:0007669"/>
    <property type="project" value="UniProtKB-KW"/>
</dbReference>
<dbReference type="GO" id="GO:0003677">
    <property type="term" value="F:DNA binding"/>
    <property type="evidence" value="ECO:0007669"/>
    <property type="project" value="InterPro"/>
</dbReference>
<keyword evidence="15" id="KW-1185">Reference proteome</keyword>
<dbReference type="Gene3D" id="1.20.272.10">
    <property type="match status" value="1"/>
</dbReference>
<dbReference type="Proteomes" id="UP000516446">
    <property type="component" value="Chromosome"/>
</dbReference>
<evidence type="ECO:0000256" key="2">
    <source>
        <dbReference type="ARBA" id="ARBA00012417"/>
    </source>
</evidence>
<evidence type="ECO:0000256" key="12">
    <source>
        <dbReference type="SAM" id="MobiDB-lite"/>
    </source>
</evidence>
<dbReference type="CDD" id="cd18137">
    <property type="entry name" value="HLD_clamp_pol_III_gamma_tau"/>
    <property type="match status" value="1"/>
</dbReference>
<feature type="domain" description="AAA+ ATPase" evidence="13">
    <location>
        <begin position="37"/>
        <end position="179"/>
    </location>
</feature>
<feature type="region of interest" description="Disordered" evidence="12">
    <location>
        <begin position="528"/>
        <end position="558"/>
    </location>
</feature>
<dbReference type="Pfam" id="PF22608">
    <property type="entry name" value="DNAX_ATPase_lid"/>
    <property type="match status" value="1"/>
</dbReference>
<dbReference type="PANTHER" id="PTHR11669:SF0">
    <property type="entry name" value="PROTEIN STICHEL-LIKE 2"/>
    <property type="match status" value="1"/>
</dbReference>
<evidence type="ECO:0000259" key="13">
    <source>
        <dbReference type="SMART" id="SM00382"/>
    </source>
</evidence>
<evidence type="ECO:0000256" key="7">
    <source>
        <dbReference type="ARBA" id="ARBA00022741"/>
    </source>
</evidence>
<gene>
    <name evidence="14" type="primary">dnaX</name>
    <name evidence="14" type="ORF">FY536_04460</name>
</gene>
<keyword evidence="9" id="KW-0067">ATP-binding</keyword>
<dbReference type="InterPro" id="IPR008921">
    <property type="entry name" value="DNA_pol3_clamp-load_cplx_C"/>
</dbReference>
<evidence type="ECO:0000256" key="3">
    <source>
        <dbReference type="ARBA" id="ARBA00022679"/>
    </source>
</evidence>
<evidence type="ECO:0000256" key="8">
    <source>
        <dbReference type="ARBA" id="ARBA00022833"/>
    </source>
</evidence>
<keyword evidence="7" id="KW-0547">Nucleotide-binding</keyword>
<evidence type="ECO:0000256" key="4">
    <source>
        <dbReference type="ARBA" id="ARBA00022695"/>
    </source>
</evidence>
<comment type="catalytic activity">
    <reaction evidence="11">
        <text>DNA(n) + a 2'-deoxyribonucleoside 5'-triphosphate = DNA(n+1) + diphosphate</text>
        <dbReference type="Rhea" id="RHEA:22508"/>
        <dbReference type="Rhea" id="RHEA-COMP:17339"/>
        <dbReference type="Rhea" id="RHEA-COMP:17340"/>
        <dbReference type="ChEBI" id="CHEBI:33019"/>
        <dbReference type="ChEBI" id="CHEBI:61560"/>
        <dbReference type="ChEBI" id="CHEBI:173112"/>
        <dbReference type="EC" id="2.7.7.7"/>
    </reaction>
</comment>
<keyword evidence="6" id="KW-0479">Metal-binding</keyword>
<keyword evidence="4 14" id="KW-0548">Nucleotidyltransferase</keyword>
<evidence type="ECO:0000256" key="1">
    <source>
        <dbReference type="ARBA" id="ARBA00006360"/>
    </source>
</evidence>
<dbReference type="SUPFAM" id="SSF52540">
    <property type="entry name" value="P-loop containing nucleoside triphosphate hydrolases"/>
    <property type="match status" value="1"/>
</dbReference>
<dbReference type="CDD" id="cd00009">
    <property type="entry name" value="AAA"/>
    <property type="match status" value="1"/>
</dbReference>
<keyword evidence="5" id="KW-0235">DNA replication</keyword>
<comment type="similarity">
    <text evidence="1">Belongs to the DnaX/STICHEL family.</text>
</comment>
<dbReference type="InterPro" id="IPR001270">
    <property type="entry name" value="ClpA/B"/>
</dbReference>
<accession>A0A7H1MM74</accession>
<protein>
    <recommendedName>
        <fullName evidence="2">DNA-directed DNA polymerase</fullName>
        <ecNumber evidence="2">2.7.7.7</ecNumber>
    </recommendedName>
</protein>
<dbReference type="GO" id="GO:0003887">
    <property type="term" value="F:DNA-directed DNA polymerase activity"/>
    <property type="evidence" value="ECO:0007669"/>
    <property type="project" value="UniProtKB-KW"/>
</dbReference>
<dbReference type="InterPro" id="IPR022754">
    <property type="entry name" value="DNA_pol_III_gamma-3"/>
</dbReference>
<dbReference type="RefSeq" id="WP_006844892.1">
    <property type="nucleotide sequence ID" value="NZ_CP026847.1"/>
</dbReference>
<organism evidence="14 15">
    <name type="scientific">Weissella koreensis</name>
    <dbReference type="NCBI Taxonomy" id="165096"/>
    <lineage>
        <taxon>Bacteria</taxon>
        <taxon>Bacillati</taxon>
        <taxon>Bacillota</taxon>
        <taxon>Bacilli</taxon>
        <taxon>Lactobacillales</taxon>
        <taxon>Lactobacillaceae</taxon>
        <taxon>Weissella</taxon>
    </lineage>
</organism>
<dbReference type="InterPro" id="IPR003593">
    <property type="entry name" value="AAA+_ATPase"/>
</dbReference>
<dbReference type="InterPro" id="IPR045085">
    <property type="entry name" value="HLD_clamp_pol_III_gamma_tau"/>
</dbReference>
<proteinExistence type="inferred from homology"/>
<dbReference type="Gene3D" id="3.40.50.300">
    <property type="entry name" value="P-loop containing nucleotide triphosphate hydrolases"/>
    <property type="match status" value="1"/>
</dbReference>
<evidence type="ECO:0000256" key="10">
    <source>
        <dbReference type="ARBA" id="ARBA00022932"/>
    </source>
</evidence>
<feature type="compositionally biased region" description="Low complexity" evidence="12">
    <location>
        <begin position="533"/>
        <end position="547"/>
    </location>
</feature>
<dbReference type="PRINTS" id="PR00300">
    <property type="entry name" value="CLPPROTEASEA"/>
</dbReference>
<dbReference type="SMART" id="SM00382">
    <property type="entry name" value="AAA"/>
    <property type="match status" value="1"/>
</dbReference>
<dbReference type="PANTHER" id="PTHR11669">
    <property type="entry name" value="REPLICATION FACTOR C / DNA POLYMERASE III GAMMA-TAU SUBUNIT"/>
    <property type="match status" value="1"/>
</dbReference>
<sequence>MAYQALYRTWRPQKFADMVGQEVVTKTLRNALITEQISHAYLFTGPRGTGKTSAAKIFAKAVNCLHPVDGEADGTCEICQAIDQGTLGDIIELDAASNNGVDEIREIREDVNYAPTLAKYKVYIIDEVHMLSTGAFNALLKTLEEPPANVIFILATTEPQKIPATIISRTQRFDFKRIDANAAYERMVYILNQRGNNYDDTAVKVIANAADGGMRDALSILDQALSFGNGNVTLDNALLVTGSVTQTLLGEYVMALVEHNSKRALAKLTEVLTDGKDAGRFIEDLISYARDLLLNTEAPDLISLVPDDNFKQLAQEQKADTWYQMIDVLSETQQQLRFTNRPSIYLEVLTVKLSRLNQAGVAEPQAVVAGNSATNVHVNTETTLKPLDDSNDGTVIETDNVAPVAEQPIRIAHKASTEKKHIFEVLDAATRGDLNRLQAAWADILAQLNVSQKAILSTAKPVAASSNGVLLGFDFEIFRDKTKKDQGLVDLLNEQIRKLTESKDERNLVLVTNEEWPDIRNQWIQQHRKNKPATESAAAPEAELAATDIPEQNESTQDQTIVQAAKDLFGDELVEVKAD</sequence>
<dbReference type="GO" id="GO:0009360">
    <property type="term" value="C:DNA polymerase III complex"/>
    <property type="evidence" value="ECO:0007669"/>
    <property type="project" value="InterPro"/>
</dbReference>
<dbReference type="Pfam" id="PF13177">
    <property type="entry name" value="DNA_pol3_delta2"/>
    <property type="match status" value="1"/>
</dbReference>
<dbReference type="InterPro" id="IPR027417">
    <property type="entry name" value="P-loop_NTPase"/>
</dbReference>
<evidence type="ECO:0000313" key="15">
    <source>
        <dbReference type="Proteomes" id="UP000516446"/>
    </source>
</evidence>
<evidence type="ECO:0000256" key="9">
    <source>
        <dbReference type="ARBA" id="ARBA00022840"/>
    </source>
</evidence>
<evidence type="ECO:0000256" key="5">
    <source>
        <dbReference type="ARBA" id="ARBA00022705"/>
    </source>
</evidence>
<dbReference type="SUPFAM" id="SSF48019">
    <property type="entry name" value="post-AAA+ oligomerization domain-like"/>
    <property type="match status" value="1"/>
</dbReference>
<dbReference type="EC" id="2.7.7.7" evidence="2"/>
<dbReference type="FunFam" id="3.40.50.300:FF:000014">
    <property type="entry name" value="DNA polymerase III subunit gamma/tau"/>
    <property type="match status" value="1"/>
</dbReference>
<evidence type="ECO:0000256" key="6">
    <source>
        <dbReference type="ARBA" id="ARBA00022723"/>
    </source>
</evidence>
<dbReference type="NCBIfam" id="NF004046">
    <property type="entry name" value="PRK05563.1"/>
    <property type="match status" value="1"/>
</dbReference>
<reference evidence="14 15" key="1">
    <citation type="submission" date="2019-08" db="EMBL/GenBank/DDBJ databases">
        <authorList>
            <person name="Chang H.C."/>
            <person name="Mun S.Y."/>
        </authorList>
    </citation>
    <scope>NUCLEOTIDE SEQUENCE [LARGE SCALE GENOMIC DNA]</scope>
    <source>
        <strain evidence="14 15">SK</strain>
    </source>
</reference>
<name>A0A7H1MM74_9LACO</name>
<dbReference type="NCBIfam" id="TIGR02397">
    <property type="entry name" value="dnaX_nterm"/>
    <property type="match status" value="1"/>
</dbReference>
<dbReference type="Pfam" id="PF12169">
    <property type="entry name" value="DNA_pol3_gamma3"/>
    <property type="match status" value="1"/>
</dbReference>
<dbReference type="GO" id="GO:0006261">
    <property type="term" value="P:DNA-templated DNA replication"/>
    <property type="evidence" value="ECO:0007669"/>
    <property type="project" value="TreeGrafter"/>
</dbReference>
<evidence type="ECO:0000256" key="11">
    <source>
        <dbReference type="ARBA" id="ARBA00049244"/>
    </source>
</evidence>
<dbReference type="EMBL" id="CP043431">
    <property type="protein sequence ID" value="QNT64560.1"/>
    <property type="molecule type" value="Genomic_DNA"/>
</dbReference>
<dbReference type="InterPro" id="IPR012763">
    <property type="entry name" value="DNA_pol_III_sug/sutau_N"/>
</dbReference>
<dbReference type="GO" id="GO:0005524">
    <property type="term" value="F:ATP binding"/>
    <property type="evidence" value="ECO:0007669"/>
    <property type="project" value="UniProtKB-KW"/>
</dbReference>
<evidence type="ECO:0000313" key="14">
    <source>
        <dbReference type="EMBL" id="QNT64560.1"/>
    </source>
</evidence>
<dbReference type="InterPro" id="IPR050238">
    <property type="entry name" value="DNA_Rep/Repair_Clamp_Loader"/>
</dbReference>
<keyword evidence="3 14" id="KW-0808">Transferase</keyword>
<dbReference type="Gene3D" id="1.10.8.60">
    <property type="match status" value="1"/>
</dbReference>
<keyword evidence="8" id="KW-0862">Zinc</keyword>